<dbReference type="AlphaFoldDB" id="A0A5B7CLW9"/>
<comment type="caution">
    <text evidence="2">The sequence shown here is derived from an EMBL/GenBank/DDBJ whole genome shotgun (WGS) entry which is preliminary data.</text>
</comment>
<feature type="compositionally biased region" description="Basic and acidic residues" evidence="1">
    <location>
        <begin position="24"/>
        <end position="50"/>
    </location>
</feature>
<name>A0A5B7CLW9_PORTR</name>
<proteinExistence type="predicted"/>
<dbReference type="Proteomes" id="UP000324222">
    <property type="component" value="Unassembled WGS sequence"/>
</dbReference>
<reference evidence="2 3" key="1">
    <citation type="submission" date="2019-05" db="EMBL/GenBank/DDBJ databases">
        <title>Another draft genome of Portunus trituberculatus and its Hox gene families provides insights of decapod evolution.</title>
        <authorList>
            <person name="Jeong J.-H."/>
            <person name="Song I."/>
            <person name="Kim S."/>
            <person name="Choi T."/>
            <person name="Kim D."/>
            <person name="Ryu S."/>
            <person name="Kim W."/>
        </authorList>
    </citation>
    <scope>NUCLEOTIDE SEQUENCE [LARGE SCALE GENOMIC DNA]</scope>
    <source>
        <tissue evidence="2">Muscle</tissue>
    </source>
</reference>
<evidence type="ECO:0000313" key="3">
    <source>
        <dbReference type="Proteomes" id="UP000324222"/>
    </source>
</evidence>
<evidence type="ECO:0000313" key="2">
    <source>
        <dbReference type="EMBL" id="MPC08593.1"/>
    </source>
</evidence>
<keyword evidence="3" id="KW-1185">Reference proteome</keyword>
<evidence type="ECO:0000256" key="1">
    <source>
        <dbReference type="SAM" id="MobiDB-lite"/>
    </source>
</evidence>
<organism evidence="2 3">
    <name type="scientific">Portunus trituberculatus</name>
    <name type="common">Swimming crab</name>
    <name type="synonym">Neptunus trituberculatus</name>
    <dbReference type="NCBI Taxonomy" id="210409"/>
    <lineage>
        <taxon>Eukaryota</taxon>
        <taxon>Metazoa</taxon>
        <taxon>Ecdysozoa</taxon>
        <taxon>Arthropoda</taxon>
        <taxon>Crustacea</taxon>
        <taxon>Multicrustacea</taxon>
        <taxon>Malacostraca</taxon>
        <taxon>Eumalacostraca</taxon>
        <taxon>Eucarida</taxon>
        <taxon>Decapoda</taxon>
        <taxon>Pleocyemata</taxon>
        <taxon>Brachyura</taxon>
        <taxon>Eubrachyura</taxon>
        <taxon>Portunoidea</taxon>
        <taxon>Portunidae</taxon>
        <taxon>Portuninae</taxon>
        <taxon>Portunus</taxon>
    </lineage>
</organism>
<dbReference type="EMBL" id="VSRR010000036">
    <property type="protein sequence ID" value="MPC08593.1"/>
    <property type="molecule type" value="Genomic_DNA"/>
</dbReference>
<feature type="region of interest" description="Disordered" evidence="1">
    <location>
        <begin position="13"/>
        <end position="58"/>
    </location>
</feature>
<gene>
    <name evidence="2" type="ORF">E2C01_001181</name>
</gene>
<sequence>MLVCFLTTCSLLPGKMPRSRRHRSSTDRSRSRSRDRDRERRRRRVDDSSRTRGTRNCDLNTCKTKVRGLLQSAAKKRK</sequence>
<protein>
    <submittedName>
        <fullName evidence="2">Uncharacterized protein</fullName>
    </submittedName>
</protein>
<accession>A0A5B7CLW9</accession>